<evidence type="ECO:0000259" key="8">
    <source>
        <dbReference type="PROSITE" id="PS50262"/>
    </source>
</evidence>
<name>K1QE87_MAGGI</name>
<dbReference type="InterPro" id="IPR000276">
    <property type="entry name" value="GPCR_Rhodpsn"/>
</dbReference>
<accession>K1QE87</accession>
<keyword evidence="3" id="KW-1133">Transmembrane helix</keyword>
<evidence type="ECO:0000256" key="4">
    <source>
        <dbReference type="ARBA" id="ARBA00023040"/>
    </source>
</evidence>
<dbReference type="HOGENOM" id="CLU_035647_1_1_1"/>
<dbReference type="CDD" id="cd00637">
    <property type="entry name" value="7tm_classA_rhodopsin-like"/>
    <property type="match status" value="1"/>
</dbReference>
<evidence type="ECO:0000256" key="5">
    <source>
        <dbReference type="ARBA" id="ARBA00023136"/>
    </source>
</evidence>
<dbReference type="AlphaFoldDB" id="K1QE87"/>
<protein>
    <submittedName>
        <fullName evidence="9">Octopressin receptor</fullName>
    </submittedName>
</protein>
<comment type="subcellular location">
    <subcellularLocation>
        <location evidence="1">Membrane</location>
        <topology evidence="1">Multi-pass membrane protein</topology>
    </subcellularLocation>
</comment>
<dbReference type="PANTHER" id="PTHR24238:SF47">
    <property type="entry name" value="ECDYSTEROIDS_DOPAMINE RECEPTOR-RELATED"/>
    <property type="match status" value="1"/>
</dbReference>
<gene>
    <name evidence="9" type="ORF">CGI_10007457</name>
</gene>
<dbReference type="PROSITE" id="PS50262">
    <property type="entry name" value="G_PROTEIN_RECEP_F1_2"/>
    <property type="match status" value="1"/>
</dbReference>
<keyword evidence="4" id="KW-0297">G-protein coupled receptor</keyword>
<evidence type="ECO:0000256" key="6">
    <source>
        <dbReference type="ARBA" id="ARBA00023170"/>
    </source>
</evidence>
<dbReference type="InParanoid" id="K1QE87"/>
<dbReference type="EMBL" id="JH816279">
    <property type="protein sequence ID" value="EKC19846.1"/>
    <property type="molecule type" value="Genomic_DNA"/>
</dbReference>
<dbReference type="PANTHER" id="PTHR24238">
    <property type="entry name" value="G-PROTEIN COUPLED RECEPTOR"/>
    <property type="match status" value="1"/>
</dbReference>
<keyword evidence="2" id="KW-0812">Transmembrane</keyword>
<keyword evidence="6 9" id="KW-0675">Receptor</keyword>
<proteinExistence type="predicted"/>
<evidence type="ECO:0000256" key="2">
    <source>
        <dbReference type="ARBA" id="ARBA00022692"/>
    </source>
</evidence>
<reference evidence="9" key="1">
    <citation type="journal article" date="2012" name="Nature">
        <title>The oyster genome reveals stress adaptation and complexity of shell formation.</title>
        <authorList>
            <person name="Zhang G."/>
            <person name="Fang X."/>
            <person name="Guo X."/>
            <person name="Li L."/>
            <person name="Luo R."/>
            <person name="Xu F."/>
            <person name="Yang P."/>
            <person name="Zhang L."/>
            <person name="Wang X."/>
            <person name="Qi H."/>
            <person name="Xiong Z."/>
            <person name="Que H."/>
            <person name="Xie Y."/>
            <person name="Holland P.W."/>
            <person name="Paps J."/>
            <person name="Zhu Y."/>
            <person name="Wu F."/>
            <person name="Chen Y."/>
            <person name="Wang J."/>
            <person name="Peng C."/>
            <person name="Meng J."/>
            <person name="Yang L."/>
            <person name="Liu J."/>
            <person name="Wen B."/>
            <person name="Zhang N."/>
            <person name="Huang Z."/>
            <person name="Zhu Q."/>
            <person name="Feng Y."/>
            <person name="Mount A."/>
            <person name="Hedgecock D."/>
            <person name="Xu Z."/>
            <person name="Liu Y."/>
            <person name="Domazet-Loso T."/>
            <person name="Du Y."/>
            <person name="Sun X."/>
            <person name="Zhang S."/>
            <person name="Liu B."/>
            <person name="Cheng P."/>
            <person name="Jiang X."/>
            <person name="Li J."/>
            <person name="Fan D."/>
            <person name="Wang W."/>
            <person name="Fu W."/>
            <person name="Wang T."/>
            <person name="Wang B."/>
            <person name="Zhang J."/>
            <person name="Peng Z."/>
            <person name="Li Y."/>
            <person name="Li N."/>
            <person name="Wang J."/>
            <person name="Chen M."/>
            <person name="He Y."/>
            <person name="Tan F."/>
            <person name="Song X."/>
            <person name="Zheng Q."/>
            <person name="Huang R."/>
            <person name="Yang H."/>
            <person name="Du X."/>
            <person name="Chen L."/>
            <person name="Yang M."/>
            <person name="Gaffney P.M."/>
            <person name="Wang S."/>
            <person name="Luo L."/>
            <person name="She Z."/>
            <person name="Ming Y."/>
            <person name="Huang W."/>
            <person name="Zhang S."/>
            <person name="Huang B."/>
            <person name="Zhang Y."/>
            <person name="Qu T."/>
            <person name="Ni P."/>
            <person name="Miao G."/>
            <person name="Wang J."/>
            <person name="Wang Q."/>
            <person name="Steinberg C.E."/>
            <person name="Wang H."/>
            <person name="Li N."/>
            <person name="Qian L."/>
            <person name="Zhang G."/>
            <person name="Li Y."/>
            <person name="Yang H."/>
            <person name="Liu X."/>
            <person name="Wang J."/>
            <person name="Yin Y."/>
            <person name="Wang J."/>
        </authorList>
    </citation>
    <scope>NUCLEOTIDE SEQUENCE [LARGE SCALE GENOMIC DNA]</scope>
    <source>
        <strain evidence="9">05x7-T-G4-1.051#20</strain>
    </source>
</reference>
<dbReference type="InterPro" id="IPR017452">
    <property type="entry name" value="GPCR_Rhodpsn_7TM"/>
</dbReference>
<evidence type="ECO:0000256" key="1">
    <source>
        <dbReference type="ARBA" id="ARBA00004141"/>
    </source>
</evidence>
<dbReference type="GO" id="GO:0004930">
    <property type="term" value="F:G protein-coupled receptor activity"/>
    <property type="evidence" value="ECO:0007669"/>
    <property type="project" value="UniProtKB-KW"/>
</dbReference>
<evidence type="ECO:0000256" key="7">
    <source>
        <dbReference type="ARBA" id="ARBA00023224"/>
    </source>
</evidence>
<dbReference type="Pfam" id="PF00001">
    <property type="entry name" value="7tm_1"/>
    <property type="match status" value="1"/>
</dbReference>
<dbReference type="Gene3D" id="1.20.1070.10">
    <property type="entry name" value="Rhodopsin 7-helix transmembrane proteins"/>
    <property type="match status" value="1"/>
</dbReference>
<organism evidence="9">
    <name type="scientific">Magallana gigas</name>
    <name type="common">Pacific oyster</name>
    <name type="synonym">Crassostrea gigas</name>
    <dbReference type="NCBI Taxonomy" id="29159"/>
    <lineage>
        <taxon>Eukaryota</taxon>
        <taxon>Metazoa</taxon>
        <taxon>Spiralia</taxon>
        <taxon>Lophotrochozoa</taxon>
        <taxon>Mollusca</taxon>
        <taxon>Bivalvia</taxon>
        <taxon>Autobranchia</taxon>
        <taxon>Pteriomorphia</taxon>
        <taxon>Ostreida</taxon>
        <taxon>Ostreoidea</taxon>
        <taxon>Ostreidae</taxon>
        <taxon>Magallana</taxon>
    </lineage>
</organism>
<evidence type="ECO:0000256" key="3">
    <source>
        <dbReference type="ARBA" id="ARBA00022989"/>
    </source>
</evidence>
<feature type="domain" description="G-protein coupled receptors family 1 profile" evidence="8">
    <location>
        <begin position="36"/>
        <end position="348"/>
    </location>
</feature>
<keyword evidence="5" id="KW-0472">Membrane</keyword>
<keyword evidence="7" id="KW-0807">Transducer</keyword>
<dbReference type="GO" id="GO:0016020">
    <property type="term" value="C:membrane"/>
    <property type="evidence" value="ECO:0007669"/>
    <property type="project" value="UniProtKB-SubCell"/>
</dbReference>
<evidence type="ECO:0000313" key="9">
    <source>
        <dbReference type="EMBL" id="EKC19846.1"/>
    </source>
</evidence>
<sequence length="365" mass="41713">MDETNNLTLRWNSDYADKLLPTVVFQAIVCFVGLVGNILVLLVYILRMKASRDDRYFIPILAVFDLLASTVASVFYVFESMYFVDFPSSGLCKGMLYTMTATSGLSALLLIAIAVQRYLKICKPLGKQMNESKRKLCLGIIVGFSILYSAPVLLFSGNMRVEGVFEGENVTGLTCFTGAGNYPTYEAIYYYIIFILMIINILTVGFLYIPIGVVIYRHNKLRKARQRLNIPGGGFFHRHNKLRKARQRQSVDLPSLQFDSLSDNKPSQSSTKDFSRSRTFKESKINFNMMFFAIIVCYLISYTPTCIFLIISKLSPELWYNISAAEMIVFFILQRFYVINHVINPIIYGYFDMKFRADILSLCKC</sequence>
<dbReference type="SUPFAM" id="SSF81321">
    <property type="entry name" value="Family A G protein-coupled receptor-like"/>
    <property type="match status" value="1"/>
</dbReference>
<dbReference type="PRINTS" id="PR00237">
    <property type="entry name" value="GPCRRHODOPSN"/>
</dbReference>